<comment type="function">
    <text evidence="8">Toxic component of a toxin-antitoxin (TA) system. An RNase.</text>
</comment>
<dbReference type="InterPro" id="IPR050556">
    <property type="entry name" value="Type_II_TA_system_RNase"/>
</dbReference>
<protein>
    <recommendedName>
        <fullName evidence="8">Ribonuclease VapC</fullName>
        <shortName evidence="8">RNase VapC</shortName>
        <ecNumber evidence="8">3.1.-.-</ecNumber>
    </recommendedName>
    <alternativeName>
        <fullName evidence="8">Toxin VapC</fullName>
    </alternativeName>
</protein>
<evidence type="ECO:0000256" key="1">
    <source>
        <dbReference type="ARBA" id="ARBA00001946"/>
    </source>
</evidence>
<dbReference type="GO" id="GO:0090729">
    <property type="term" value="F:toxin activity"/>
    <property type="evidence" value="ECO:0007669"/>
    <property type="project" value="UniProtKB-KW"/>
</dbReference>
<dbReference type="PANTHER" id="PTHR33653">
    <property type="entry name" value="RIBONUCLEASE VAPC2"/>
    <property type="match status" value="1"/>
</dbReference>
<keyword evidence="5 8" id="KW-0378">Hydrolase</keyword>
<comment type="caution">
    <text evidence="10">The sequence shown here is derived from an EMBL/GenBank/DDBJ whole genome shotgun (WGS) entry which is preliminary data.</text>
</comment>
<keyword evidence="2 8" id="KW-1277">Toxin-antitoxin system</keyword>
<dbReference type="SUPFAM" id="SSF88723">
    <property type="entry name" value="PIN domain-like"/>
    <property type="match status" value="1"/>
</dbReference>
<evidence type="ECO:0000256" key="5">
    <source>
        <dbReference type="ARBA" id="ARBA00022801"/>
    </source>
</evidence>
<dbReference type="RefSeq" id="WP_154545789.1">
    <property type="nucleotide sequence ID" value="NZ_VUMY01000016.1"/>
</dbReference>
<keyword evidence="8" id="KW-0800">Toxin</keyword>
<comment type="cofactor">
    <cofactor evidence="1 8">
        <name>Mg(2+)</name>
        <dbReference type="ChEBI" id="CHEBI:18420"/>
    </cofactor>
</comment>
<dbReference type="GO" id="GO:0016787">
    <property type="term" value="F:hydrolase activity"/>
    <property type="evidence" value="ECO:0007669"/>
    <property type="project" value="UniProtKB-KW"/>
</dbReference>
<sequence>MIVDTSALICVLMNEEEADSFARKMSESSIVMISAATVAEFLQVAQRKYSANNYEKARRDAWGLLDEFGIEVLPFDSETAKHAGKAFARYGKGNHPAKLNFGDCLTYAAVKQCGEPLLFKGSDFDKTDIELA</sequence>
<evidence type="ECO:0000313" key="11">
    <source>
        <dbReference type="Proteomes" id="UP000442535"/>
    </source>
</evidence>
<dbReference type="PANTHER" id="PTHR33653:SF1">
    <property type="entry name" value="RIBONUCLEASE VAPC2"/>
    <property type="match status" value="1"/>
</dbReference>
<dbReference type="GO" id="GO:0000287">
    <property type="term" value="F:magnesium ion binding"/>
    <property type="evidence" value="ECO:0007669"/>
    <property type="project" value="UniProtKB-UniRule"/>
</dbReference>
<gene>
    <name evidence="8" type="primary">vapC</name>
    <name evidence="10" type="ORF">FYJ63_08615</name>
</gene>
<feature type="binding site" evidence="8">
    <location>
        <position position="4"/>
    </location>
    <ligand>
        <name>Mg(2+)</name>
        <dbReference type="ChEBI" id="CHEBI:18420"/>
    </ligand>
</feature>
<dbReference type="InterPro" id="IPR029060">
    <property type="entry name" value="PIN-like_dom_sf"/>
</dbReference>
<keyword evidence="4 8" id="KW-0479">Metal-binding</keyword>
<organism evidence="10 11">
    <name type="scientific">Mobiluncus porci</name>
    <dbReference type="NCBI Taxonomy" id="2652278"/>
    <lineage>
        <taxon>Bacteria</taxon>
        <taxon>Bacillati</taxon>
        <taxon>Actinomycetota</taxon>
        <taxon>Actinomycetes</taxon>
        <taxon>Actinomycetales</taxon>
        <taxon>Actinomycetaceae</taxon>
        <taxon>Mobiluncus</taxon>
    </lineage>
</organism>
<name>A0A7K0K4E8_9ACTO</name>
<dbReference type="Pfam" id="PF01850">
    <property type="entry name" value="PIN"/>
    <property type="match status" value="1"/>
</dbReference>
<dbReference type="InterPro" id="IPR022907">
    <property type="entry name" value="VapC_family"/>
</dbReference>
<keyword evidence="6 8" id="KW-0460">Magnesium</keyword>
<dbReference type="CDD" id="cd09871">
    <property type="entry name" value="PIN_MtVapC28-VapC30-like"/>
    <property type="match status" value="1"/>
</dbReference>
<evidence type="ECO:0000256" key="6">
    <source>
        <dbReference type="ARBA" id="ARBA00022842"/>
    </source>
</evidence>
<comment type="similarity">
    <text evidence="7 8">Belongs to the PINc/VapC protein family.</text>
</comment>
<dbReference type="InterPro" id="IPR002716">
    <property type="entry name" value="PIN_dom"/>
</dbReference>
<proteinExistence type="inferred from homology"/>
<dbReference type="EMBL" id="VUMY01000016">
    <property type="protein sequence ID" value="MST50288.1"/>
    <property type="molecule type" value="Genomic_DNA"/>
</dbReference>
<feature type="domain" description="PIN" evidence="9">
    <location>
        <begin position="1"/>
        <end position="128"/>
    </location>
</feature>
<evidence type="ECO:0000256" key="8">
    <source>
        <dbReference type="HAMAP-Rule" id="MF_00265"/>
    </source>
</evidence>
<evidence type="ECO:0000313" key="10">
    <source>
        <dbReference type="EMBL" id="MST50288.1"/>
    </source>
</evidence>
<dbReference type="AlphaFoldDB" id="A0A7K0K4E8"/>
<evidence type="ECO:0000256" key="3">
    <source>
        <dbReference type="ARBA" id="ARBA00022722"/>
    </source>
</evidence>
<dbReference type="EC" id="3.1.-.-" evidence="8"/>
<keyword evidence="11" id="KW-1185">Reference proteome</keyword>
<evidence type="ECO:0000256" key="4">
    <source>
        <dbReference type="ARBA" id="ARBA00022723"/>
    </source>
</evidence>
<evidence type="ECO:0000256" key="2">
    <source>
        <dbReference type="ARBA" id="ARBA00022649"/>
    </source>
</evidence>
<feature type="binding site" evidence="8">
    <location>
        <position position="103"/>
    </location>
    <ligand>
        <name>Mg(2+)</name>
        <dbReference type="ChEBI" id="CHEBI:18420"/>
    </ligand>
</feature>
<dbReference type="HAMAP" id="MF_00265">
    <property type="entry name" value="VapC_Nob1"/>
    <property type="match status" value="1"/>
</dbReference>
<accession>A0A7K0K4E8</accession>
<dbReference type="Proteomes" id="UP000442535">
    <property type="component" value="Unassembled WGS sequence"/>
</dbReference>
<reference evidence="10 11" key="1">
    <citation type="submission" date="2019-08" db="EMBL/GenBank/DDBJ databases">
        <title>In-depth cultivation of the pig gut microbiome towards novel bacterial diversity and tailored functional studies.</title>
        <authorList>
            <person name="Wylensek D."/>
            <person name="Hitch T.C.A."/>
            <person name="Clavel T."/>
        </authorList>
    </citation>
    <scope>NUCLEOTIDE SEQUENCE [LARGE SCALE GENOMIC DNA]</scope>
    <source>
        <strain evidence="10 11">RF-GAM-744-WT-7</strain>
    </source>
</reference>
<dbReference type="Gene3D" id="3.40.50.1010">
    <property type="entry name" value="5'-nuclease"/>
    <property type="match status" value="1"/>
</dbReference>
<keyword evidence="3 8" id="KW-0540">Nuclease</keyword>
<evidence type="ECO:0000256" key="7">
    <source>
        <dbReference type="ARBA" id="ARBA00038093"/>
    </source>
</evidence>
<dbReference type="GO" id="GO:0004540">
    <property type="term" value="F:RNA nuclease activity"/>
    <property type="evidence" value="ECO:0007669"/>
    <property type="project" value="InterPro"/>
</dbReference>
<evidence type="ECO:0000259" key="9">
    <source>
        <dbReference type="Pfam" id="PF01850"/>
    </source>
</evidence>